<evidence type="ECO:0000313" key="3">
    <source>
        <dbReference type="Proteomes" id="UP000887568"/>
    </source>
</evidence>
<dbReference type="GO" id="GO:0032797">
    <property type="term" value="C:SMN complex"/>
    <property type="evidence" value="ECO:0007669"/>
    <property type="project" value="TreeGrafter"/>
</dbReference>
<sequence length="192" mass="21594">MAAPMNKLDAEQFVQGKDFVHFSPCDWRSLVSKKVDVISKDSKRHTGWIFTVDPVSQSIVLVEFPDDQRAVTEVIMGHAIHSVTLVSEPTPQCLDRLNRLFQSSHQHNELSEEEISRRKTDLKQWLEKHHIPVTLSGDKGELLSIAGALYVEPPYGLENCVSANEIILARVQALIQSKPEMPKPRACNGENT</sequence>
<dbReference type="GO" id="GO:0005634">
    <property type="term" value="C:nucleus"/>
    <property type="evidence" value="ECO:0007669"/>
    <property type="project" value="InterPro"/>
</dbReference>
<dbReference type="InterPro" id="IPR047574">
    <property type="entry name" value="AD"/>
</dbReference>
<dbReference type="RefSeq" id="XP_038072774.1">
    <property type="nucleotide sequence ID" value="XM_038216846.1"/>
</dbReference>
<dbReference type="GO" id="GO:0000245">
    <property type="term" value="P:spliceosomal complex assembly"/>
    <property type="evidence" value="ECO:0007669"/>
    <property type="project" value="InterPro"/>
</dbReference>
<dbReference type="Pfam" id="PF06372">
    <property type="entry name" value="Gemin6"/>
    <property type="match status" value="1"/>
</dbReference>
<reference evidence="2" key="1">
    <citation type="submission" date="2022-11" db="UniProtKB">
        <authorList>
            <consortium name="EnsemblMetazoa"/>
        </authorList>
    </citation>
    <scope>IDENTIFICATION</scope>
</reference>
<dbReference type="Proteomes" id="UP000887568">
    <property type="component" value="Unplaced"/>
</dbReference>
<dbReference type="InterPro" id="IPR046856">
    <property type="entry name" value="Gemin6_C"/>
</dbReference>
<organism evidence="2 3">
    <name type="scientific">Patiria miniata</name>
    <name type="common">Bat star</name>
    <name type="synonym">Asterina miniata</name>
    <dbReference type="NCBI Taxonomy" id="46514"/>
    <lineage>
        <taxon>Eukaryota</taxon>
        <taxon>Metazoa</taxon>
        <taxon>Echinodermata</taxon>
        <taxon>Eleutherozoa</taxon>
        <taxon>Asterozoa</taxon>
        <taxon>Asteroidea</taxon>
        <taxon>Valvatacea</taxon>
        <taxon>Valvatida</taxon>
        <taxon>Asterinidae</taxon>
        <taxon>Patiria</taxon>
    </lineage>
</organism>
<dbReference type="OMA" id="LEWEDYV"/>
<dbReference type="InterPro" id="IPR046857">
    <property type="entry name" value="Gemin6_Sm-like_dom"/>
</dbReference>
<name>A0A914B9V0_PATMI</name>
<dbReference type="Gene3D" id="2.30.30.100">
    <property type="match status" value="1"/>
</dbReference>
<feature type="domain" description="AD" evidence="1">
    <location>
        <begin position="84"/>
        <end position="183"/>
    </location>
</feature>
<evidence type="ECO:0000259" key="1">
    <source>
        <dbReference type="PROSITE" id="PS52001"/>
    </source>
</evidence>
<accession>A0A914B9V0</accession>
<keyword evidence="3" id="KW-1185">Reference proteome</keyword>
<dbReference type="AlphaFoldDB" id="A0A914B9V0"/>
<dbReference type="EnsemblMetazoa" id="XM_038216846.1">
    <property type="protein sequence ID" value="XP_038072774.1"/>
    <property type="gene ID" value="LOC119741149"/>
</dbReference>
<dbReference type="GeneID" id="119741149"/>
<dbReference type="GO" id="GO:0000387">
    <property type="term" value="P:spliceosomal snRNP assembly"/>
    <property type="evidence" value="ECO:0007669"/>
    <property type="project" value="TreeGrafter"/>
</dbReference>
<proteinExistence type="predicted"/>
<protein>
    <recommendedName>
        <fullName evidence="1">AD domain-containing protein</fullName>
    </recommendedName>
</protein>
<evidence type="ECO:0000313" key="2">
    <source>
        <dbReference type="EnsemblMetazoa" id="XP_038072774.1"/>
    </source>
</evidence>
<dbReference type="PROSITE" id="PS52001">
    <property type="entry name" value="AD"/>
    <property type="match status" value="1"/>
</dbReference>
<dbReference type="PANTHER" id="PTHR14710:SF2">
    <property type="entry name" value="GEM-ASSOCIATED PROTEIN 6"/>
    <property type="match status" value="1"/>
</dbReference>
<dbReference type="OrthoDB" id="77463at2759"/>
<dbReference type="CDD" id="cd11676">
    <property type="entry name" value="Gemin6"/>
    <property type="match status" value="1"/>
</dbReference>
<dbReference type="Pfam" id="PF20417">
    <property type="entry name" value="Gemin6_C"/>
    <property type="match status" value="1"/>
</dbReference>
<dbReference type="PANTHER" id="PTHR14710">
    <property type="entry name" value="GEM-ASSOCIATED PROTEIN 6"/>
    <property type="match status" value="1"/>
</dbReference>
<dbReference type="InterPro" id="IPR009422">
    <property type="entry name" value="Gemin6"/>
</dbReference>